<gene>
    <name evidence="1" type="ORF">OXX778_LOCUS14677</name>
</gene>
<evidence type="ECO:0000313" key="2">
    <source>
        <dbReference type="Proteomes" id="UP000663879"/>
    </source>
</evidence>
<dbReference type="EMBL" id="CAJNOC010003068">
    <property type="protein sequence ID" value="CAF0966154.1"/>
    <property type="molecule type" value="Genomic_DNA"/>
</dbReference>
<protein>
    <submittedName>
        <fullName evidence="1">Uncharacterized protein</fullName>
    </submittedName>
</protein>
<comment type="caution">
    <text evidence="1">The sequence shown here is derived from an EMBL/GenBank/DDBJ whole genome shotgun (WGS) entry which is preliminary data.</text>
</comment>
<keyword evidence="2" id="KW-1185">Reference proteome</keyword>
<name>A0A814EGT7_9BILA</name>
<dbReference type="Proteomes" id="UP000663879">
    <property type="component" value="Unassembled WGS sequence"/>
</dbReference>
<sequence length="217" mass="24875">MANFKQDLKNFNKFEHSSNKYTLDRQPSKRFSFVDKGKLWAKQLIKTHGFSNFPFFSAHKSFDSCDSGIDENSFSTNISKISTSSTCSFFTNIQSDSASTTYLSNSNSLISPIDENGYLVPIINYSLNKQTVKNAARKASNSHLIRSFSTRSAYTSSHHNMMNNDRILNNRATICDQIRINREEQDCCLKCNSKLSITKKRMSIFFSNKEMVRNKNF</sequence>
<dbReference type="AlphaFoldDB" id="A0A814EGT7"/>
<organism evidence="1 2">
    <name type="scientific">Brachionus calyciflorus</name>
    <dbReference type="NCBI Taxonomy" id="104777"/>
    <lineage>
        <taxon>Eukaryota</taxon>
        <taxon>Metazoa</taxon>
        <taxon>Spiralia</taxon>
        <taxon>Gnathifera</taxon>
        <taxon>Rotifera</taxon>
        <taxon>Eurotatoria</taxon>
        <taxon>Monogononta</taxon>
        <taxon>Pseudotrocha</taxon>
        <taxon>Ploima</taxon>
        <taxon>Brachionidae</taxon>
        <taxon>Brachionus</taxon>
    </lineage>
</organism>
<evidence type="ECO:0000313" key="1">
    <source>
        <dbReference type="EMBL" id="CAF0966154.1"/>
    </source>
</evidence>
<proteinExistence type="predicted"/>
<accession>A0A814EGT7</accession>
<reference evidence="1" key="1">
    <citation type="submission" date="2021-02" db="EMBL/GenBank/DDBJ databases">
        <authorList>
            <person name="Nowell W R."/>
        </authorList>
    </citation>
    <scope>NUCLEOTIDE SEQUENCE</scope>
    <source>
        <strain evidence="1">Ploen Becks lab</strain>
    </source>
</reference>
<dbReference type="OrthoDB" id="10527210at2759"/>